<reference evidence="2 3" key="1">
    <citation type="submission" date="2018-04" db="EMBL/GenBank/DDBJ databases">
        <title>Thalassorhabdus spongiae gen. nov., sp. nov., isolated from a marine sponge in South-West Iceland.</title>
        <authorList>
            <person name="Knobloch S."/>
            <person name="Daussin A."/>
            <person name="Johannsson R."/>
            <person name="Marteinsson V.T."/>
        </authorList>
    </citation>
    <scope>NUCLEOTIDE SEQUENCE [LARGE SCALE GENOMIC DNA]</scope>
    <source>
        <strain evidence="2 3">Hp12</strain>
    </source>
</reference>
<feature type="transmembrane region" description="Helical" evidence="1">
    <location>
        <begin position="6"/>
        <end position="25"/>
    </location>
</feature>
<dbReference type="OrthoDB" id="8942869at2"/>
<dbReference type="Pfam" id="PF05437">
    <property type="entry name" value="AzlD"/>
    <property type="match status" value="1"/>
</dbReference>
<dbReference type="Proteomes" id="UP000244906">
    <property type="component" value="Unassembled WGS sequence"/>
</dbReference>
<sequence>MDEIWLISGMFLATYPTRYLFLAMAGRVRFPIWLQQALAFVPPVVLMAIVVPAVVMPKGEIWLSWHNAWLIAGIASLLIALWRKDLLTTIVSGMIIFLLLRWWLG</sequence>
<dbReference type="EMBL" id="QDDL01000014">
    <property type="protein sequence ID" value="PVZ63906.1"/>
    <property type="molecule type" value="Genomic_DNA"/>
</dbReference>
<protein>
    <submittedName>
        <fullName evidence="2">Branched-chain amino acid transport</fullName>
    </submittedName>
</protein>
<gene>
    <name evidence="2" type="ORF">DC094_20510</name>
</gene>
<dbReference type="RefSeq" id="WP_116688990.1">
    <property type="nucleotide sequence ID" value="NZ_CAWNYD010000014.1"/>
</dbReference>
<proteinExistence type="predicted"/>
<evidence type="ECO:0000256" key="1">
    <source>
        <dbReference type="SAM" id="Phobius"/>
    </source>
</evidence>
<comment type="caution">
    <text evidence="2">The sequence shown here is derived from an EMBL/GenBank/DDBJ whole genome shotgun (WGS) entry which is preliminary data.</text>
</comment>
<name>A0A2V1GS87_9GAMM</name>
<keyword evidence="1" id="KW-0472">Membrane</keyword>
<keyword evidence="3" id="KW-1185">Reference proteome</keyword>
<organism evidence="2 3">
    <name type="scientific">Pelagibaculum spongiae</name>
    <dbReference type="NCBI Taxonomy" id="2080658"/>
    <lineage>
        <taxon>Bacteria</taxon>
        <taxon>Pseudomonadati</taxon>
        <taxon>Pseudomonadota</taxon>
        <taxon>Gammaproteobacteria</taxon>
        <taxon>Oceanospirillales</taxon>
        <taxon>Pelagibaculum</taxon>
    </lineage>
</organism>
<keyword evidence="1" id="KW-1133">Transmembrane helix</keyword>
<dbReference type="InterPro" id="IPR008407">
    <property type="entry name" value="Brnchd-chn_aa_trnsp_AzlD"/>
</dbReference>
<evidence type="ECO:0000313" key="3">
    <source>
        <dbReference type="Proteomes" id="UP000244906"/>
    </source>
</evidence>
<keyword evidence="1" id="KW-0812">Transmembrane</keyword>
<feature type="transmembrane region" description="Helical" evidence="1">
    <location>
        <begin position="37"/>
        <end position="55"/>
    </location>
</feature>
<dbReference type="AlphaFoldDB" id="A0A2V1GS87"/>
<evidence type="ECO:0000313" key="2">
    <source>
        <dbReference type="EMBL" id="PVZ63906.1"/>
    </source>
</evidence>
<feature type="transmembrane region" description="Helical" evidence="1">
    <location>
        <begin position="61"/>
        <end position="79"/>
    </location>
</feature>
<feature type="transmembrane region" description="Helical" evidence="1">
    <location>
        <begin position="86"/>
        <end position="104"/>
    </location>
</feature>
<accession>A0A2V1GS87</accession>